<dbReference type="Proteomes" id="UP000462621">
    <property type="component" value="Unassembled WGS sequence"/>
</dbReference>
<proteinExistence type="predicted"/>
<dbReference type="Pfam" id="PF07755">
    <property type="entry name" value="DUF1611"/>
    <property type="match status" value="1"/>
</dbReference>
<dbReference type="AlphaFoldDB" id="A0A7X4LL54"/>
<feature type="domain" description="D-glutamate N-acetyltransferase-like C-terminal" evidence="1">
    <location>
        <begin position="131"/>
        <end position="327"/>
    </location>
</feature>
<dbReference type="Pfam" id="PF17396">
    <property type="entry name" value="DUF1611_N"/>
    <property type="match status" value="1"/>
</dbReference>
<dbReference type="InterPro" id="IPR035402">
    <property type="entry name" value="DgcN-like_N"/>
</dbReference>
<evidence type="ECO:0000313" key="4">
    <source>
        <dbReference type="Proteomes" id="UP000462621"/>
    </source>
</evidence>
<dbReference type="InterPro" id="IPR035086">
    <property type="entry name" value="DgcN-like_C"/>
</dbReference>
<dbReference type="InterPro" id="IPR011669">
    <property type="entry name" value="DgcN-like"/>
</dbReference>
<dbReference type="RefSeq" id="WP_161155969.1">
    <property type="nucleotide sequence ID" value="NZ_WEKT01000021.1"/>
</dbReference>
<dbReference type="Gene3D" id="3.40.50.300">
    <property type="entry name" value="P-loop containing nucleotide triphosphate hydrolases"/>
    <property type="match status" value="1"/>
</dbReference>
<keyword evidence="4" id="KW-1185">Reference proteome</keyword>
<protein>
    <submittedName>
        <fullName evidence="3">DUF1611 domain-containing protein</fullName>
    </submittedName>
</protein>
<dbReference type="InterPro" id="IPR027417">
    <property type="entry name" value="P-loop_NTPase"/>
</dbReference>
<dbReference type="Gene3D" id="3.40.50.720">
    <property type="entry name" value="NAD(P)-binding Rossmann-like Domain"/>
    <property type="match status" value="1"/>
</dbReference>
<accession>A0A7X4LL54</accession>
<evidence type="ECO:0000259" key="2">
    <source>
        <dbReference type="Pfam" id="PF17396"/>
    </source>
</evidence>
<comment type="caution">
    <text evidence="3">The sequence shown here is derived from an EMBL/GenBank/DDBJ whole genome shotgun (WGS) entry which is preliminary data.</text>
</comment>
<feature type="domain" description="D-glutamate N-acetyltransferase-like N-terminal" evidence="2">
    <location>
        <begin position="41"/>
        <end position="124"/>
    </location>
</feature>
<name>A0A7X4LL54_9VIBR</name>
<dbReference type="PIRSF" id="PIRSF026760">
    <property type="entry name" value="UCP026760"/>
    <property type="match status" value="1"/>
</dbReference>
<evidence type="ECO:0000313" key="3">
    <source>
        <dbReference type="EMBL" id="MZI93990.1"/>
    </source>
</evidence>
<dbReference type="EMBL" id="WEKT01000021">
    <property type="protein sequence ID" value="MZI93990.1"/>
    <property type="molecule type" value="Genomic_DNA"/>
</dbReference>
<organism evidence="3 4">
    <name type="scientific">Vibrio eleionomae</name>
    <dbReference type="NCBI Taxonomy" id="2653505"/>
    <lineage>
        <taxon>Bacteria</taxon>
        <taxon>Pseudomonadati</taxon>
        <taxon>Pseudomonadota</taxon>
        <taxon>Gammaproteobacteria</taxon>
        <taxon>Vibrionales</taxon>
        <taxon>Vibrionaceae</taxon>
        <taxon>Vibrio</taxon>
    </lineage>
</organism>
<dbReference type="PANTHER" id="PTHR40690:SF1">
    <property type="entry name" value="DUF1611 DOMAIN-CONTAINING PROTEIN"/>
    <property type="match status" value="1"/>
</dbReference>
<evidence type="ECO:0000259" key="1">
    <source>
        <dbReference type="Pfam" id="PF07755"/>
    </source>
</evidence>
<dbReference type="SUPFAM" id="SSF52540">
    <property type="entry name" value="P-loop containing nucleoside triphosphate hydrolases"/>
    <property type="match status" value="1"/>
</dbReference>
<sequence length="340" mass="36699">MQIPQPYLLFLGDVSDPLSAKTARGIHAWRPDSCVGQMRLPGCEVSLELPDLTPLQAAQQGAKTFVLGTANAGGYIPQHWMDAITQAIKAGMNIASGLHQKLSDIPEITELAEQYGVALFDVRHQKSELSVGSGKKRTGQRVLTVGTDCAVGKMYTSLALEAALQEQGINAQFRATGQTGILVAGEGIPIDAVVSDFISGAAEWVSPDNDVDHWDIIEGQGSLFHPSYAGVSLGLLHGSQPDWLVMCHEMGRPHTRHLPHHPLVELEDCVYLNLYNARLTNPDVQLAGFSVNTSQYPEAEAKAYLAQISEQFGVPATDSVRFGLDSIASYLKQQSLLSAK</sequence>
<dbReference type="NCBIfam" id="NF041892">
    <property type="entry name" value="DgcN"/>
    <property type="match status" value="1"/>
</dbReference>
<gene>
    <name evidence="3" type="ORF">F9817_12380</name>
</gene>
<reference evidence="3 4" key="1">
    <citation type="submission" date="2019-10" db="EMBL/GenBank/DDBJ databases">
        <title>Vibrio sp. nov. isolated from a shrimp pond.</title>
        <authorList>
            <person name="Gomez-Gil B."/>
            <person name="Enciso-Ibarra J."/>
            <person name="Enciso-Ibarra K."/>
            <person name="Bolan-Mejia C."/>
        </authorList>
    </citation>
    <scope>NUCLEOTIDE SEQUENCE [LARGE SCALE GENOMIC DNA]</scope>
    <source>
        <strain evidence="3 4">CAIM 722</strain>
    </source>
</reference>
<dbReference type="PANTHER" id="PTHR40690">
    <property type="entry name" value="GLL3100 PROTEIN"/>
    <property type="match status" value="1"/>
</dbReference>